<proteinExistence type="predicted"/>
<evidence type="ECO:0000256" key="2">
    <source>
        <dbReference type="SAM" id="MobiDB-lite"/>
    </source>
</evidence>
<keyword evidence="4" id="KW-1185">Reference proteome</keyword>
<accession>A0A484M9E5</accession>
<feature type="compositionally biased region" description="Gly residues" evidence="2">
    <location>
        <begin position="186"/>
        <end position="195"/>
    </location>
</feature>
<dbReference type="Proteomes" id="UP000595140">
    <property type="component" value="Unassembled WGS sequence"/>
</dbReference>
<protein>
    <submittedName>
        <fullName evidence="3">Uncharacterized protein</fullName>
    </submittedName>
</protein>
<dbReference type="EMBL" id="OOIL02002819">
    <property type="protein sequence ID" value="VFQ85034.1"/>
    <property type="molecule type" value="Genomic_DNA"/>
</dbReference>
<reference evidence="3 4" key="1">
    <citation type="submission" date="2018-04" db="EMBL/GenBank/DDBJ databases">
        <authorList>
            <person name="Vogel A."/>
        </authorList>
    </citation>
    <scope>NUCLEOTIDE SEQUENCE [LARGE SCALE GENOMIC DNA]</scope>
</reference>
<evidence type="ECO:0000256" key="1">
    <source>
        <dbReference type="SAM" id="Coils"/>
    </source>
</evidence>
<dbReference type="AlphaFoldDB" id="A0A484M9E5"/>
<feature type="compositionally biased region" description="Acidic residues" evidence="2">
    <location>
        <begin position="169"/>
        <end position="185"/>
    </location>
</feature>
<gene>
    <name evidence="3" type="ORF">CCAM_LOCUS26810</name>
</gene>
<sequence length="195" mass="21952">MDICSSATEDLASTRMLEVGSVAIRIPELVERMEWYVAKKAKGEEELRRLQEPAADFEGKIAEAEERAWASEERARAAEQARIAAEEKARCLDEEAEHMIKAFQTSLAFEEAALSRMNNLLKVWAQTPDGQRLLLKEGQANYSMGLHRAQEVLLEWIRDGKELPKPCENPEEFDSSIYYSDDEDGAGGGEDTARN</sequence>
<feature type="region of interest" description="Disordered" evidence="2">
    <location>
        <begin position="164"/>
        <end position="195"/>
    </location>
</feature>
<evidence type="ECO:0000313" key="3">
    <source>
        <dbReference type="EMBL" id="VFQ85034.1"/>
    </source>
</evidence>
<organism evidence="3 4">
    <name type="scientific">Cuscuta campestris</name>
    <dbReference type="NCBI Taxonomy" id="132261"/>
    <lineage>
        <taxon>Eukaryota</taxon>
        <taxon>Viridiplantae</taxon>
        <taxon>Streptophyta</taxon>
        <taxon>Embryophyta</taxon>
        <taxon>Tracheophyta</taxon>
        <taxon>Spermatophyta</taxon>
        <taxon>Magnoliopsida</taxon>
        <taxon>eudicotyledons</taxon>
        <taxon>Gunneridae</taxon>
        <taxon>Pentapetalae</taxon>
        <taxon>asterids</taxon>
        <taxon>lamiids</taxon>
        <taxon>Solanales</taxon>
        <taxon>Convolvulaceae</taxon>
        <taxon>Cuscuteae</taxon>
        <taxon>Cuscuta</taxon>
        <taxon>Cuscuta subgen. Grammica</taxon>
        <taxon>Cuscuta sect. Cleistogrammica</taxon>
    </lineage>
</organism>
<evidence type="ECO:0000313" key="4">
    <source>
        <dbReference type="Proteomes" id="UP000595140"/>
    </source>
</evidence>
<keyword evidence="1" id="KW-0175">Coiled coil</keyword>
<name>A0A484M9E5_9ASTE</name>
<feature type="coiled-coil region" evidence="1">
    <location>
        <begin position="47"/>
        <end position="95"/>
    </location>
</feature>